<feature type="region of interest" description="Disordered" evidence="7">
    <location>
        <begin position="190"/>
        <end position="220"/>
    </location>
</feature>
<dbReference type="CDD" id="cd00167">
    <property type="entry name" value="SANT"/>
    <property type="match status" value="1"/>
</dbReference>
<evidence type="ECO:0000256" key="5">
    <source>
        <dbReference type="ARBA" id="ARBA00023163"/>
    </source>
</evidence>
<feature type="region of interest" description="Disordered" evidence="7">
    <location>
        <begin position="1"/>
        <end position="88"/>
    </location>
</feature>
<organism evidence="12 13">
    <name type="scientific">Carya illinoinensis</name>
    <name type="common">Pecan</name>
    <dbReference type="NCBI Taxonomy" id="32201"/>
    <lineage>
        <taxon>Eukaryota</taxon>
        <taxon>Viridiplantae</taxon>
        <taxon>Streptophyta</taxon>
        <taxon>Embryophyta</taxon>
        <taxon>Tracheophyta</taxon>
        <taxon>Spermatophyta</taxon>
        <taxon>Magnoliopsida</taxon>
        <taxon>eudicotyledons</taxon>
        <taxon>Gunneridae</taxon>
        <taxon>Pentapetalae</taxon>
        <taxon>rosids</taxon>
        <taxon>fabids</taxon>
        <taxon>Fagales</taxon>
        <taxon>Juglandaceae</taxon>
        <taxon>Carya</taxon>
    </lineage>
</organism>
<dbReference type="Proteomes" id="UP000811609">
    <property type="component" value="Chromosome 7"/>
</dbReference>
<evidence type="ECO:0000313" key="12">
    <source>
        <dbReference type="EMBL" id="KAG6648233.1"/>
    </source>
</evidence>
<comment type="subcellular location">
    <subcellularLocation>
        <location evidence="1">Nucleus</location>
    </subcellularLocation>
</comment>
<evidence type="ECO:0000256" key="4">
    <source>
        <dbReference type="ARBA" id="ARBA00023125"/>
    </source>
</evidence>
<dbReference type="PROSITE" id="PS51293">
    <property type="entry name" value="SANT"/>
    <property type="match status" value="1"/>
</dbReference>
<dbReference type="Pfam" id="PF04433">
    <property type="entry name" value="SWIRM"/>
    <property type="match status" value="1"/>
</dbReference>
<dbReference type="AlphaFoldDB" id="A0A8T1Q2N6"/>
<sequence>MAEAKTMAAISPPKEPLGPSDETPSKPPLSSQTHFTTAATTPPVKPETPTTPTPTPTPTPTITISRETPPATTTISSKPPNPLPPTSSDADVVHVPSYSRWFSWQKIHDCEVRFLPEFFDSLSRSKNPGVYMYYRNSIVKQFRENPLRKLTFTDARKTLVGDVGSIRRVFDFLEAWGLVNYSPSAHNKPLRWDDKETKSESKSGGGSGAPLDSSAAGPNRESSKVVCSGCKLVCSIACFACDKYDLTLCARCYVRGNYRVGVNSSDFRRVEISEDMKADWSEKETLHLLEAVMHYGDDWKRVAKHVGGRSEKECVNQFIKLPFGEEYLKYPDSGDVDNKYNPVKDQVAECALESSGASCNSKRMRLTPLADASNPIMAQAAFLSTLAGVDIAEAAARAAVRSLSQVDHGASREHLGTLARNTELREADVASNGDAARNASEGAYVEANSQLRKEELDVERVVSGITLQMKEIQDKLVHFEELDLQMEKEWQQLEQMKNMLFVDQLTLLFHRSSAPKTDERMEQKNIRTD</sequence>
<proteinExistence type="predicted"/>
<evidence type="ECO:0000259" key="11">
    <source>
        <dbReference type="PROSITE" id="PS51294"/>
    </source>
</evidence>
<feature type="compositionally biased region" description="Basic and acidic residues" evidence="7">
    <location>
        <begin position="190"/>
        <end position="201"/>
    </location>
</feature>
<reference evidence="12" key="1">
    <citation type="submission" date="2020-12" db="EMBL/GenBank/DDBJ databases">
        <title>WGS assembly of Carya illinoinensis cv. Pawnee.</title>
        <authorList>
            <person name="Platts A."/>
            <person name="Shu S."/>
            <person name="Wright S."/>
            <person name="Barry K."/>
            <person name="Edger P."/>
            <person name="Pires J.C."/>
            <person name="Schmutz J."/>
        </authorList>
    </citation>
    <scope>NUCLEOTIDE SEQUENCE</scope>
    <source>
        <tissue evidence="12">Leaf</tissue>
    </source>
</reference>
<dbReference type="SMART" id="SM00717">
    <property type="entry name" value="SANT"/>
    <property type="match status" value="1"/>
</dbReference>
<dbReference type="InterPro" id="IPR001005">
    <property type="entry name" value="SANT/Myb"/>
</dbReference>
<dbReference type="PROSITE" id="PS51294">
    <property type="entry name" value="HTH_MYB"/>
    <property type="match status" value="1"/>
</dbReference>
<comment type="caution">
    <text evidence="12">The sequence shown here is derived from an EMBL/GenBank/DDBJ whole genome shotgun (WGS) entry which is preliminary data.</text>
</comment>
<dbReference type="PROSITE" id="PS50934">
    <property type="entry name" value="SWIRM"/>
    <property type="match status" value="1"/>
</dbReference>
<dbReference type="Pfam" id="PF16495">
    <property type="entry name" value="SWIRM-assoc_1"/>
    <property type="match status" value="1"/>
</dbReference>
<dbReference type="FunFam" id="1.10.10.60:FF:000014">
    <property type="entry name" value="SWI/SNF complex subunit SMARCC2 isoform C"/>
    <property type="match status" value="1"/>
</dbReference>
<gene>
    <name evidence="12" type="ORF">CIPAW_07G133400</name>
</gene>
<dbReference type="EMBL" id="CM031815">
    <property type="protein sequence ID" value="KAG6648233.1"/>
    <property type="molecule type" value="Genomic_DNA"/>
</dbReference>
<protein>
    <recommendedName>
        <fullName evidence="14">SWI/SNF complex subunit SWI3B</fullName>
    </recommendedName>
</protein>
<evidence type="ECO:0000256" key="1">
    <source>
        <dbReference type="ARBA" id="ARBA00004123"/>
    </source>
</evidence>
<dbReference type="PANTHER" id="PTHR12802">
    <property type="entry name" value="SWI/SNF COMPLEX-RELATED"/>
    <property type="match status" value="1"/>
</dbReference>
<keyword evidence="13" id="KW-1185">Reference proteome</keyword>
<keyword evidence="5" id="KW-0804">Transcription</keyword>
<dbReference type="FunFam" id="1.10.10.10:FF:000020">
    <property type="entry name" value="SWI/SNF complex subunit SMARCC2 isoform c"/>
    <property type="match status" value="1"/>
</dbReference>
<dbReference type="InterPro" id="IPR007526">
    <property type="entry name" value="SWIRM"/>
</dbReference>
<dbReference type="InterPro" id="IPR017884">
    <property type="entry name" value="SANT_dom"/>
</dbReference>
<evidence type="ECO:0008006" key="14">
    <source>
        <dbReference type="Google" id="ProtNLM"/>
    </source>
</evidence>
<evidence type="ECO:0000256" key="7">
    <source>
        <dbReference type="SAM" id="MobiDB-lite"/>
    </source>
</evidence>
<evidence type="ECO:0000259" key="10">
    <source>
        <dbReference type="PROSITE" id="PS51293"/>
    </source>
</evidence>
<keyword evidence="6" id="KW-0539">Nucleus</keyword>
<dbReference type="PANTHER" id="PTHR12802:SF44">
    <property type="entry name" value="SWI_SNF COMPLEX SUBUNIT SWI3B"/>
    <property type="match status" value="1"/>
</dbReference>
<dbReference type="GO" id="GO:0003677">
    <property type="term" value="F:DNA binding"/>
    <property type="evidence" value="ECO:0007669"/>
    <property type="project" value="UniProtKB-KW"/>
</dbReference>
<evidence type="ECO:0000256" key="3">
    <source>
        <dbReference type="ARBA" id="ARBA00023015"/>
    </source>
</evidence>
<feature type="domain" description="SWIRM" evidence="9">
    <location>
        <begin position="93"/>
        <end position="190"/>
    </location>
</feature>
<dbReference type="PROSITE" id="PS50090">
    <property type="entry name" value="MYB_LIKE"/>
    <property type="match status" value="1"/>
</dbReference>
<feature type="domain" description="SANT" evidence="10">
    <location>
        <begin position="275"/>
        <end position="326"/>
    </location>
</feature>
<evidence type="ECO:0000259" key="8">
    <source>
        <dbReference type="PROSITE" id="PS50090"/>
    </source>
</evidence>
<dbReference type="GO" id="GO:0005634">
    <property type="term" value="C:nucleus"/>
    <property type="evidence" value="ECO:0007669"/>
    <property type="project" value="UniProtKB-SubCell"/>
</dbReference>
<evidence type="ECO:0000313" key="13">
    <source>
        <dbReference type="Proteomes" id="UP000811609"/>
    </source>
</evidence>
<keyword evidence="4" id="KW-0238">DNA-binding</keyword>
<keyword evidence="3" id="KW-0805">Transcription regulation</keyword>
<evidence type="ECO:0000256" key="6">
    <source>
        <dbReference type="ARBA" id="ARBA00023242"/>
    </source>
</evidence>
<feature type="domain" description="Myb-like" evidence="8">
    <location>
        <begin position="277"/>
        <end position="322"/>
    </location>
</feature>
<evidence type="ECO:0000256" key="2">
    <source>
        <dbReference type="ARBA" id="ARBA00022473"/>
    </source>
</evidence>
<accession>A0A8T1Q2N6</accession>
<dbReference type="InterPro" id="IPR032451">
    <property type="entry name" value="SMARCC_C"/>
</dbReference>
<feature type="compositionally biased region" description="Low complexity" evidence="7">
    <location>
        <begin position="60"/>
        <end position="70"/>
    </location>
</feature>
<feature type="compositionally biased region" description="Pro residues" evidence="7">
    <location>
        <begin position="43"/>
        <end position="59"/>
    </location>
</feature>
<name>A0A8T1Q2N6_CARIL</name>
<feature type="domain" description="HTH myb-type" evidence="11">
    <location>
        <begin position="277"/>
        <end position="314"/>
    </location>
</feature>
<dbReference type="InterPro" id="IPR017930">
    <property type="entry name" value="Myb_dom"/>
</dbReference>
<keyword evidence="2" id="KW-0217">Developmental protein</keyword>
<evidence type="ECO:0000259" key="9">
    <source>
        <dbReference type="PROSITE" id="PS50934"/>
    </source>
</evidence>
<dbReference type="Pfam" id="PF00249">
    <property type="entry name" value="Myb_DNA-binding"/>
    <property type="match status" value="1"/>
</dbReference>